<reference evidence="2" key="1">
    <citation type="submission" date="2022-11" db="UniProtKB">
        <authorList>
            <consortium name="EnsemblMetazoa"/>
        </authorList>
    </citation>
    <scope>IDENTIFICATION</scope>
</reference>
<keyword evidence="1" id="KW-0732">Signal</keyword>
<feature type="signal peptide" evidence="1">
    <location>
        <begin position="1"/>
        <end position="19"/>
    </location>
</feature>
<proteinExistence type="predicted"/>
<dbReference type="Proteomes" id="UP000887568">
    <property type="component" value="Unplaced"/>
</dbReference>
<sequence>MNKLSVFVVCCLFLQLASGLSLSRHESTRSKFDDLLQKLIGGRRTGQPTTQAGQLYVPAIIRYSTTKTETLAEDEETWFIGELCGNAMGKAVNVTMKLDHNPGWDPVKGIVNYEVVDSKYQDGVLCTNKDSNGYPTPYCLVDHWPNQYDIIILAKAGPVSGIAFGVDAEFFEPDSLNALQIKANVPNHPLPKTVSIKGFNPQELSPVPIPLTESVSVYPSVSLSYQQEAMIQYTWCSNSETHAFTAESTVTSADGESTYTQYICEKLPCDVGLNNIAHNGEQLTSNVIMTDPMAYKTLYIVVVNWGGAYDEEAQAYVGNFLYNANQVKII</sequence>
<organism evidence="2 3">
    <name type="scientific">Patiria miniata</name>
    <name type="common">Bat star</name>
    <name type="synonym">Asterina miniata</name>
    <dbReference type="NCBI Taxonomy" id="46514"/>
    <lineage>
        <taxon>Eukaryota</taxon>
        <taxon>Metazoa</taxon>
        <taxon>Echinodermata</taxon>
        <taxon>Eleutherozoa</taxon>
        <taxon>Asterozoa</taxon>
        <taxon>Asteroidea</taxon>
        <taxon>Valvatacea</taxon>
        <taxon>Valvatida</taxon>
        <taxon>Asterinidae</taxon>
        <taxon>Patiria</taxon>
    </lineage>
</organism>
<dbReference type="AlphaFoldDB" id="A0A913Z673"/>
<evidence type="ECO:0000313" key="3">
    <source>
        <dbReference type="Proteomes" id="UP000887568"/>
    </source>
</evidence>
<dbReference type="EnsemblMetazoa" id="XM_038190583.1">
    <property type="protein sequence ID" value="XP_038046511.1"/>
    <property type="gene ID" value="LOC119720751"/>
</dbReference>
<keyword evidence="3" id="KW-1185">Reference proteome</keyword>
<protein>
    <submittedName>
        <fullName evidence="2">Uncharacterized protein</fullName>
    </submittedName>
</protein>
<accession>A0A913Z673</accession>
<dbReference type="OrthoDB" id="5959603at2759"/>
<dbReference type="RefSeq" id="XP_038046511.1">
    <property type="nucleotide sequence ID" value="XM_038190583.1"/>
</dbReference>
<dbReference type="GeneID" id="119720751"/>
<name>A0A913Z673_PATMI</name>
<feature type="chain" id="PRO_5037481998" evidence="1">
    <location>
        <begin position="20"/>
        <end position="330"/>
    </location>
</feature>
<evidence type="ECO:0000313" key="2">
    <source>
        <dbReference type="EnsemblMetazoa" id="XP_038046511.1"/>
    </source>
</evidence>
<evidence type="ECO:0000256" key="1">
    <source>
        <dbReference type="SAM" id="SignalP"/>
    </source>
</evidence>